<keyword evidence="5" id="KW-0238">DNA-binding</keyword>
<dbReference type="SUPFAM" id="SSF46785">
    <property type="entry name" value="Winged helix' DNA-binding domain"/>
    <property type="match status" value="1"/>
</dbReference>
<evidence type="ECO:0000256" key="6">
    <source>
        <dbReference type="ARBA" id="ARBA00023163"/>
    </source>
</evidence>
<dbReference type="PANTHER" id="PTHR33202:SF7">
    <property type="entry name" value="FERRIC UPTAKE REGULATION PROTEIN"/>
    <property type="match status" value="1"/>
</dbReference>
<dbReference type="GO" id="GO:0000976">
    <property type="term" value="F:transcription cis-regulatory region binding"/>
    <property type="evidence" value="ECO:0007669"/>
    <property type="project" value="TreeGrafter"/>
</dbReference>
<gene>
    <name evidence="9" type="ORF">H8695_09235</name>
</gene>
<keyword evidence="10" id="KW-1185">Reference proteome</keyword>
<dbReference type="InterPro" id="IPR043135">
    <property type="entry name" value="Fur_C"/>
</dbReference>
<proteinExistence type="inferred from homology"/>
<feature type="binding site" evidence="7">
    <location>
        <position position="125"/>
    </location>
    <ligand>
        <name>Zn(2+)</name>
        <dbReference type="ChEBI" id="CHEBI:29105"/>
    </ligand>
</feature>
<name>A0A926HUF8_9FIRM</name>
<dbReference type="GO" id="GO:0008270">
    <property type="term" value="F:zinc ion binding"/>
    <property type="evidence" value="ECO:0007669"/>
    <property type="project" value="TreeGrafter"/>
</dbReference>
<organism evidence="9 10">
    <name type="scientific">Feifania hominis</name>
    <dbReference type="NCBI Taxonomy" id="2763660"/>
    <lineage>
        <taxon>Bacteria</taxon>
        <taxon>Bacillati</taxon>
        <taxon>Bacillota</taxon>
        <taxon>Clostridia</taxon>
        <taxon>Eubacteriales</taxon>
        <taxon>Feifaniaceae</taxon>
        <taxon>Feifania</taxon>
    </lineage>
</organism>
<dbReference type="EMBL" id="JACRSP010000004">
    <property type="protein sequence ID" value="MBC8536869.1"/>
    <property type="molecule type" value="Genomic_DNA"/>
</dbReference>
<dbReference type="Proteomes" id="UP000620366">
    <property type="component" value="Unassembled WGS sequence"/>
</dbReference>
<accession>A0A926HUF8</accession>
<dbReference type="Pfam" id="PF01475">
    <property type="entry name" value="FUR"/>
    <property type="match status" value="1"/>
</dbReference>
<evidence type="ECO:0000256" key="1">
    <source>
        <dbReference type="ARBA" id="ARBA00007957"/>
    </source>
</evidence>
<evidence type="ECO:0000256" key="7">
    <source>
        <dbReference type="PIRSR" id="PIRSR602481-1"/>
    </source>
</evidence>
<comment type="caution">
    <text evidence="9">The sequence shown here is derived from an EMBL/GenBank/DDBJ whole genome shotgun (WGS) entry which is preliminary data.</text>
</comment>
<evidence type="ECO:0000313" key="9">
    <source>
        <dbReference type="EMBL" id="MBC8536869.1"/>
    </source>
</evidence>
<keyword evidence="7" id="KW-0479">Metal-binding</keyword>
<dbReference type="RefSeq" id="WP_249300876.1">
    <property type="nucleotide sequence ID" value="NZ_JACRSP010000004.1"/>
</dbReference>
<dbReference type="Gene3D" id="1.10.10.10">
    <property type="entry name" value="Winged helix-like DNA-binding domain superfamily/Winged helix DNA-binding domain"/>
    <property type="match status" value="1"/>
</dbReference>
<keyword evidence="6" id="KW-0804">Transcription</keyword>
<keyword evidence="8" id="KW-0408">Iron</keyword>
<evidence type="ECO:0000256" key="5">
    <source>
        <dbReference type="ARBA" id="ARBA00023125"/>
    </source>
</evidence>
<keyword evidence="2" id="KW-0678">Repressor</keyword>
<comment type="cofactor">
    <cofactor evidence="8">
        <name>Mn(2+)</name>
        <dbReference type="ChEBI" id="CHEBI:29035"/>
    </cofactor>
    <cofactor evidence="8">
        <name>Fe(2+)</name>
        <dbReference type="ChEBI" id="CHEBI:29033"/>
    </cofactor>
    <text evidence="8">Binds 1 Mn(2+) or Fe(2+) ion per subunit.</text>
</comment>
<dbReference type="InterPro" id="IPR036390">
    <property type="entry name" value="WH_DNA-bd_sf"/>
</dbReference>
<feature type="binding site" evidence="7">
    <location>
        <position position="82"/>
    </location>
    <ligand>
        <name>Zn(2+)</name>
        <dbReference type="ChEBI" id="CHEBI:29105"/>
    </ligand>
</feature>
<dbReference type="GO" id="GO:0003700">
    <property type="term" value="F:DNA-binding transcription factor activity"/>
    <property type="evidence" value="ECO:0007669"/>
    <property type="project" value="InterPro"/>
</dbReference>
<evidence type="ECO:0000256" key="8">
    <source>
        <dbReference type="PIRSR" id="PIRSR602481-2"/>
    </source>
</evidence>
<dbReference type="InterPro" id="IPR002481">
    <property type="entry name" value="FUR"/>
</dbReference>
<feature type="binding site" evidence="7">
    <location>
        <position position="85"/>
    </location>
    <ligand>
        <name>Zn(2+)</name>
        <dbReference type="ChEBI" id="CHEBI:29105"/>
    </ligand>
</feature>
<evidence type="ECO:0000256" key="2">
    <source>
        <dbReference type="ARBA" id="ARBA00022491"/>
    </source>
</evidence>
<dbReference type="CDD" id="cd07153">
    <property type="entry name" value="Fur_like"/>
    <property type="match status" value="1"/>
</dbReference>
<evidence type="ECO:0000313" key="10">
    <source>
        <dbReference type="Proteomes" id="UP000620366"/>
    </source>
</evidence>
<keyword evidence="3 7" id="KW-0862">Zinc</keyword>
<dbReference type="GO" id="GO:0045892">
    <property type="term" value="P:negative regulation of DNA-templated transcription"/>
    <property type="evidence" value="ECO:0007669"/>
    <property type="project" value="TreeGrafter"/>
</dbReference>
<sequence length="135" mass="15092">MERTRNTRRRRAILQALERSGRALTAQEIQLACAGTEPADLSTVYRALAALCERGLAVKSVRADGRACYRLPPPRHSHTLRCELCERTVSIDLCPVEELAERIGEDTGFVITGHRLELTGRCPDCMKKEESDETP</sequence>
<dbReference type="AlphaFoldDB" id="A0A926HUF8"/>
<comment type="similarity">
    <text evidence="1">Belongs to the Fur family.</text>
</comment>
<evidence type="ECO:0000256" key="3">
    <source>
        <dbReference type="ARBA" id="ARBA00022833"/>
    </source>
</evidence>
<dbReference type="GO" id="GO:1900376">
    <property type="term" value="P:regulation of secondary metabolite biosynthetic process"/>
    <property type="evidence" value="ECO:0007669"/>
    <property type="project" value="TreeGrafter"/>
</dbReference>
<protein>
    <submittedName>
        <fullName evidence="9">Transcriptional repressor</fullName>
    </submittedName>
</protein>
<dbReference type="InterPro" id="IPR036388">
    <property type="entry name" value="WH-like_DNA-bd_sf"/>
</dbReference>
<keyword evidence="4" id="KW-0805">Transcription regulation</keyword>
<comment type="cofactor">
    <cofactor evidence="7">
        <name>Zn(2+)</name>
        <dbReference type="ChEBI" id="CHEBI:29105"/>
    </cofactor>
    <text evidence="7">Binds 1 zinc ion per subunit.</text>
</comment>
<reference evidence="9" key="1">
    <citation type="submission" date="2020-08" db="EMBL/GenBank/DDBJ databases">
        <title>Genome public.</title>
        <authorList>
            <person name="Liu C."/>
            <person name="Sun Q."/>
        </authorList>
    </citation>
    <scope>NUCLEOTIDE SEQUENCE</scope>
    <source>
        <strain evidence="9">BX7</strain>
    </source>
</reference>
<evidence type="ECO:0000256" key="4">
    <source>
        <dbReference type="ARBA" id="ARBA00023015"/>
    </source>
</evidence>
<dbReference type="Gene3D" id="3.30.1490.190">
    <property type="match status" value="1"/>
</dbReference>
<feature type="binding site" evidence="8">
    <location>
        <position position="114"/>
    </location>
    <ligand>
        <name>Fe cation</name>
        <dbReference type="ChEBI" id="CHEBI:24875"/>
    </ligand>
</feature>
<dbReference type="PANTHER" id="PTHR33202">
    <property type="entry name" value="ZINC UPTAKE REGULATION PROTEIN"/>
    <property type="match status" value="1"/>
</dbReference>
<feature type="binding site" evidence="8">
    <location>
        <position position="76"/>
    </location>
    <ligand>
        <name>Fe cation</name>
        <dbReference type="ChEBI" id="CHEBI:24875"/>
    </ligand>
</feature>
<feature type="binding site" evidence="8">
    <location>
        <position position="97"/>
    </location>
    <ligand>
        <name>Fe cation</name>
        <dbReference type="ChEBI" id="CHEBI:24875"/>
    </ligand>
</feature>
<feature type="binding site" evidence="7">
    <location>
        <position position="122"/>
    </location>
    <ligand>
        <name>Zn(2+)</name>
        <dbReference type="ChEBI" id="CHEBI:29105"/>
    </ligand>
</feature>